<dbReference type="Pfam" id="PF12833">
    <property type="entry name" value="HTH_18"/>
    <property type="match status" value="1"/>
</dbReference>
<dbReference type="InterPro" id="IPR009057">
    <property type="entry name" value="Homeodomain-like_sf"/>
</dbReference>
<evidence type="ECO:0000256" key="2">
    <source>
        <dbReference type="ARBA" id="ARBA00023125"/>
    </source>
</evidence>
<keyword evidence="2" id="KW-0238">DNA-binding</keyword>
<dbReference type="Proteomes" id="UP000600214">
    <property type="component" value="Unassembled WGS sequence"/>
</dbReference>
<dbReference type="SUPFAM" id="SSF46689">
    <property type="entry name" value="Homeodomain-like"/>
    <property type="match status" value="1"/>
</dbReference>
<evidence type="ECO:0000256" key="3">
    <source>
        <dbReference type="ARBA" id="ARBA00023163"/>
    </source>
</evidence>
<dbReference type="EMBL" id="BMIA01000001">
    <property type="protein sequence ID" value="GGH29049.1"/>
    <property type="molecule type" value="Genomic_DNA"/>
</dbReference>
<dbReference type="InterPro" id="IPR020449">
    <property type="entry name" value="Tscrpt_reg_AraC-type_HTH"/>
</dbReference>
<evidence type="ECO:0000256" key="1">
    <source>
        <dbReference type="ARBA" id="ARBA00023015"/>
    </source>
</evidence>
<keyword evidence="3" id="KW-0804">Transcription</keyword>
<evidence type="ECO:0000259" key="4">
    <source>
        <dbReference type="PROSITE" id="PS01124"/>
    </source>
</evidence>
<dbReference type="PANTHER" id="PTHR43280:SF32">
    <property type="entry name" value="TRANSCRIPTIONAL REGULATORY PROTEIN"/>
    <property type="match status" value="1"/>
</dbReference>
<dbReference type="SMART" id="SM00342">
    <property type="entry name" value="HTH_ARAC"/>
    <property type="match status" value="1"/>
</dbReference>
<feature type="domain" description="HTH araC/xylS-type" evidence="4">
    <location>
        <begin position="206"/>
        <end position="307"/>
    </location>
</feature>
<dbReference type="PROSITE" id="PS01124">
    <property type="entry name" value="HTH_ARAC_FAMILY_2"/>
    <property type="match status" value="1"/>
</dbReference>
<evidence type="ECO:0000313" key="6">
    <source>
        <dbReference type="Proteomes" id="UP000600214"/>
    </source>
</evidence>
<proteinExistence type="predicted"/>
<reference evidence="6" key="1">
    <citation type="journal article" date="2019" name="Int. J. Syst. Evol. Microbiol.">
        <title>The Global Catalogue of Microorganisms (GCM) 10K type strain sequencing project: providing services to taxonomists for standard genome sequencing and annotation.</title>
        <authorList>
            <consortium name="The Broad Institute Genomics Platform"/>
            <consortium name="The Broad Institute Genome Sequencing Center for Infectious Disease"/>
            <person name="Wu L."/>
            <person name="Ma J."/>
        </authorList>
    </citation>
    <scope>NUCLEOTIDE SEQUENCE [LARGE SCALE GENOMIC DNA]</scope>
    <source>
        <strain evidence="6">CGMCC 1.15288</strain>
    </source>
</reference>
<organism evidence="5 6">
    <name type="scientific">Dyadobacter endophyticus</name>
    <dbReference type="NCBI Taxonomy" id="1749036"/>
    <lineage>
        <taxon>Bacteria</taxon>
        <taxon>Pseudomonadati</taxon>
        <taxon>Bacteroidota</taxon>
        <taxon>Cytophagia</taxon>
        <taxon>Cytophagales</taxon>
        <taxon>Spirosomataceae</taxon>
        <taxon>Dyadobacter</taxon>
    </lineage>
</organism>
<gene>
    <name evidence="5" type="ORF">GCM10007423_16080</name>
</gene>
<dbReference type="Gene3D" id="1.10.10.60">
    <property type="entry name" value="Homeodomain-like"/>
    <property type="match status" value="2"/>
</dbReference>
<dbReference type="PRINTS" id="PR00032">
    <property type="entry name" value="HTHARAC"/>
</dbReference>
<accession>A0ABQ1YK58</accession>
<keyword evidence="6" id="KW-1185">Reference proteome</keyword>
<sequence>MRLIQHFNRFKTMEHYKSVSELHRANNMPTPEHPMISMFTCDELRSCTLGRREFTTDFYMIAFKKIKAGHILYGRTKYDHENGSMLFSKPRQLIEMNNIELEEKGFILYVHEDFLNGHPLHSEIRKYGFFDYEANEALHLSQREEQIIWDLFGRIQSEYLNNTDEYSRDIMLTHLDSMLKYSQRFYKRQFINRTQLSGTTVSRFNESLATYFENGNFQEKGLPSVKLMADLLNTSPRYLSDLLKQETGKTAIELIHIFLVSEAKNMLVSTDKTVAETAYLLGFENPPYFSRLFKKETGLSPNEYKKRVEFSGQPGAA</sequence>
<comment type="caution">
    <text evidence="5">The sequence shown here is derived from an EMBL/GenBank/DDBJ whole genome shotgun (WGS) entry which is preliminary data.</text>
</comment>
<dbReference type="InterPro" id="IPR018060">
    <property type="entry name" value="HTH_AraC"/>
</dbReference>
<evidence type="ECO:0000313" key="5">
    <source>
        <dbReference type="EMBL" id="GGH29049.1"/>
    </source>
</evidence>
<dbReference type="PANTHER" id="PTHR43280">
    <property type="entry name" value="ARAC-FAMILY TRANSCRIPTIONAL REGULATOR"/>
    <property type="match status" value="1"/>
</dbReference>
<name>A0ABQ1YK58_9BACT</name>
<keyword evidence="1" id="KW-0805">Transcription regulation</keyword>
<protein>
    <submittedName>
        <fullName evidence="5">AraC family transcriptional regulator</fullName>
    </submittedName>
</protein>